<dbReference type="GO" id="GO:0009401">
    <property type="term" value="P:phosphoenolpyruvate-dependent sugar phosphotransferase system"/>
    <property type="evidence" value="ECO:0007669"/>
    <property type="project" value="InterPro"/>
</dbReference>
<dbReference type="InterPro" id="IPR036095">
    <property type="entry name" value="PTS_EIIB-like_sf"/>
</dbReference>
<reference evidence="3 4" key="1">
    <citation type="submission" date="2020-04" db="EMBL/GenBank/DDBJ databases">
        <authorList>
            <person name="Hitch T.C.A."/>
            <person name="Wylensek D."/>
            <person name="Clavel T."/>
        </authorList>
    </citation>
    <scope>NUCLEOTIDE SEQUENCE [LARGE SCALE GENOMIC DNA]</scope>
    <source>
        <strain evidence="3 4">BSM-383-APC-22F</strain>
    </source>
</reference>
<dbReference type="GO" id="GO:0008982">
    <property type="term" value="F:protein-N(PI)-phosphohistidine-sugar phosphotransferase activity"/>
    <property type="evidence" value="ECO:0007669"/>
    <property type="project" value="InterPro"/>
</dbReference>
<feature type="domain" description="Phosphotransferase system EIIB component type 2/3" evidence="2">
    <location>
        <begin position="7"/>
        <end position="63"/>
    </location>
</feature>
<dbReference type="RefSeq" id="WP_168966788.1">
    <property type="nucleotide sequence ID" value="NZ_JABAFR010000046.1"/>
</dbReference>
<gene>
    <name evidence="3" type="ORF">HF861_11560</name>
</gene>
<keyword evidence="3" id="KW-0813">Transport</keyword>
<keyword evidence="1" id="KW-0808">Transferase</keyword>
<dbReference type="EMBL" id="JABAFR010000046">
    <property type="protein sequence ID" value="NME45497.1"/>
    <property type="molecule type" value="Genomic_DNA"/>
</dbReference>
<organism evidence="3 4">
    <name type="scientific">Faecalicoccus pleomorphus</name>
    <dbReference type="NCBI Taxonomy" id="1323"/>
    <lineage>
        <taxon>Bacteria</taxon>
        <taxon>Bacillati</taxon>
        <taxon>Bacillota</taxon>
        <taxon>Erysipelotrichia</taxon>
        <taxon>Erysipelotrichales</taxon>
        <taxon>Erysipelotrichaceae</taxon>
        <taxon>Faecalicoccus</taxon>
    </lineage>
</organism>
<dbReference type="AlphaFoldDB" id="A0A7X9NJL9"/>
<name>A0A7X9NJL9_9FIRM</name>
<proteinExistence type="predicted"/>
<protein>
    <submittedName>
        <fullName evidence="3">PTS sugar transporter subunit IIB</fullName>
    </submittedName>
</protein>
<evidence type="ECO:0000259" key="2">
    <source>
        <dbReference type="Pfam" id="PF02302"/>
    </source>
</evidence>
<evidence type="ECO:0000313" key="3">
    <source>
        <dbReference type="EMBL" id="NME45497.1"/>
    </source>
</evidence>
<dbReference type="Pfam" id="PF02302">
    <property type="entry name" value="PTS_IIB"/>
    <property type="match status" value="1"/>
</dbReference>
<keyword evidence="3" id="KW-0762">Sugar transport</keyword>
<evidence type="ECO:0000256" key="1">
    <source>
        <dbReference type="ARBA" id="ARBA00022679"/>
    </source>
</evidence>
<accession>A0A7X9NJL9</accession>
<evidence type="ECO:0000313" key="4">
    <source>
        <dbReference type="Proteomes" id="UP000540014"/>
    </source>
</evidence>
<sequence>MKKPVEILVACGSGIASSSVAAEEVKKICGEAGIPVNVHKGTVQTIQSSAKNMDIVMTTSNYRGHLDCPLIKVFGLISGIGKDQVSKTIIDTCNEILAKRDE</sequence>
<dbReference type="CDD" id="cd05566">
    <property type="entry name" value="PTS_IIB_galactitol"/>
    <property type="match status" value="1"/>
</dbReference>
<dbReference type="Gene3D" id="3.40.50.2300">
    <property type="match status" value="1"/>
</dbReference>
<dbReference type="SUPFAM" id="SSF52794">
    <property type="entry name" value="PTS system IIB component-like"/>
    <property type="match status" value="1"/>
</dbReference>
<comment type="caution">
    <text evidence="3">The sequence shown here is derived from an EMBL/GenBank/DDBJ whole genome shotgun (WGS) entry which is preliminary data.</text>
</comment>
<dbReference type="InterPro" id="IPR003501">
    <property type="entry name" value="PTS_EIIB_2/3"/>
</dbReference>
<dbReference type="Proteomes" id="UP000540014">
    <property type="component" value="Unassembled WGS sequence"/>
</dbReference>